<keyword evidence="10" id="KW-1185">Reference proteome</keyword>
<dbReference type="PANTHER" id="PTHR30269">
    <property type="entry name" value="TRANSMEMBRANE PROTEIN YFCA"/>
    <property type="match status" value="1"/>
</dbReference>
<keyword evidence="6 8" id="KW-1133">Transmembrane helix</keyword>
<comment type="similarity">
    <text evidence="2 8">Belongs to the 4-toluene sulfonate uptake permease (TSUP) (TC 2.A.102) family.</text>
</comment>
<evidence type="ECO:0000313" key="9">
    <source>
        <dbReference type="EMBL" id="MFC2999860.1"/>
    </source>
</evidence>
<feature type="transmembrane region" description="Helical" evidence="8">
    <location>
        <begin position="129"/>
        <end position="150"/>
    </location>
</feature>
<feature type="transmembrane region" description="Helical" evidence="8">
    <location>
        <begin position="199"/>
        <end position="219"/>
    </location>
</feature>
<feature type="transmembrane region" description="Helical" evidence="8">
    <location>
        <begin position="225"/>
        <end position="243"/>
    </location>
</feature>
<accession>A0ABV7BUP9</accession>
<sequence>MSFEILILLAGCFIAAFASGLAGFAFNLIAAGILFHWLPPQQTAPVLVLGSLLIQLGTLGAIWPSLRWQVLRPYILGGVLGTPLGVLVLARVDAAAIVMGVGLLLVAYAGWALLGIARRRPVSAVRAGAGADAAVGFASGILGGVGGFSGALPAMWGDLKGLRKDEARAIFQPFIVAMQIAAAIALLAGGFFGRESARMLLVALPALALGAWLGVLAYRRIPAEGFRLVLLGLLLVSGLSLLVRGLT</sequence>
<evidence type="ECO:0000256" key="4">
    <source>
        <dbReference type="ARBA" id="ARBA00022475"/>
    </source>
</evidence>
<feature type="transmembrane region" description="Helical" evidence="8">
    <location>
        <begin position="7"/>
        <end position="38"/>
    </location>
</feature>
<reference evidence="10" key="1">
    <citation type="journal article" date="2019" name="Int. J. Syst. Evol. Microbiol.">
        <title>The Global Catalogue of Microorganisms (GCM) 10K type strain sequencing project: providing services to taxonomists for standard genome sequencing and annotation.</title>
        <authorList>
            <consortium name="The Broad Institute Genomics Platform"/>
            <consortium name="The Broad Institute Genome Sequencing Center for Infectious Disease"/>
            <person name="Wu L."/>
            <person name="Ma J."/>
        </authorList>
    </citation>
    <scope>NUCLEOTIDE SEQUENCE [LARGE SCALE GENOMIC DNA]</scope>
    <source>
        <strain evidence="10">CGMCC 1.16855</strain>
    </source>
</reference>
<evidence type="ECO:0000256" key="6">
    <source>
        <dbReference type="ARBA" id="ARBA00022989"/>
    </source>
</evidence>
<protein>
    <recommendedName>
        <fullName evidence="8">Probable membrane transporter protein</fullName>
    </recommendedName>
</protein>
<feature type="transmembrane region" description="Helical" evidence="8">
    <location>
        <begin position="170"/>
        <end position="192"/>
    </location>
</feature>
<dbReference type="InterPro" id="IPR052017">
    <property type="entry name" value="TSUP"/>
</dbReference>
<evidence type="ECO:0000256" key="2">
    <source>
        <dbReference type="ARBA" id="ARBA00009142"/>
    </source>
</evidence>
<feature type="transmembrane region" description="Helical" evidence="8">
    <location>
        <begin position="96"/>
        <end position="117"/>
    </location>
</feature>
<evidence type="ECO:0000256" key="3">
    <source>
        <dbReference type="ARBA" id="ARBA00022448"/>
    </source>
</evidence>
<dbReference type="RefSeq" id="WP_216835939.1">
    <property type="nucleotide sequence ID" value="NZ_JAFNJS010000002.1"/>
</dbReference>
<feature type="transmembrane region" description="Helical" evidence="8">
    <location>
        <begin position="44"/>
        <end position="63"/>
    </location>
</feature>
<keyword evidence="5 8" id="KW-0812">Transmembrane</keyword>
<feature type="transmembrane region" description="Helical" evidence="8">
    <location>
        <begin position="70"/>
        <end position="90"/>
    </location>
</feature>
<keyword evidence="4 8" id="KW-1003">Cell membrane</keyword>
<dbReference type="Proteomes" id="UP001595420">
    <property type="component" value="Unassembled WGS sequence"/>
</dbReference>
<evidence type="ECO:0000256" key="8">
    <source>
        <dbReference type="RuleBase" id="RU363041"/>
    </source>
</evidence>
<comment type="subcellular location">
    <subcellularLocation>
        <location evidence="1 8">Cell membrane</location>
        <topology evidence="1 8">Multi-pass membrane protein</topology>
    </subcellularLocation>
</comment>
<evidence type="ECO:0000256" key="7">
    <source>
        <dbReference type="ARBA" id="ARBA00023136"/>
    </source>
</evidence>
<evidence type="ECO:0000313" key="10">
    <source>
        <dbReference type="Proteomes" id="UP001595420"/>
    </source>
</evidence>
<gene>
    <name evidence="9" type="ORF">ACFOD3_08140</name>
</gene>
<dbReference type="InterPro" id="IPR002781">
    <property type="entry name" value="TM_pro_TauE-like"/>
</dbReference>
<name>A0ABV7BUP9_9PROT</name>
<keyword evidence="3" id="KW-0813">Transport</keyword>
<dbReference type="Pfam" id="PF01925">
    <property type="entry name" value="TauE"/>
    <property type="match status" value="1"/>
</dbReference>
<dbReference type="EMBL" id="JBHRSB010000002">
    <property type="protein sequence ID" value="MFC2999860.1"/>
    <property type="molecule type" value="Genomic_DNA"/>
</dbReference>
<comment type="caution">
    <text evidence="9">The sequence shown here is derived from an EMBL/GenBank/DDBJ whole genome shotgun (WGS) entry which is preliminary data.</text>
</comment>
<evidence type="ECO:0000256" key="1">
    <source>
        <dbReference type="ARBA" id="ARBA00004651"/>
    </source>
</evidence>
<proteinExistence type="inferred from homology"/>
<organism evidence="9 10">
    <name type="scientific">Falsiroseomonas tokyonensis</name>
    <dbReference type="NCBI Taxonomy" id="430521"/>
    <lineage>
        <taxon>Bacteria</taxon>
        <taxon>Pseudomonadati</taxon>
        <taxon>Pseudomonadota</taxon>
        <taxon>Alphaproteobacteria</taxon>
        <taxon>Acetobacterales</taxon>
        <taxon>Roseomonadaceae</taxon>
        <taxon>Falsiroseomonas</taxon>
    </lineage>
</organism>
<evidence type="ECO:0000256" key="5">
    <source>
        <dbReference type="ARBA" id="ARBA00022692"/>
    </source>
</evidence>
<keyword evidence="7 8" id="KW-0472">Membrane</keyword>
<dbReference type="PANTHER" id="PTHR30269:SF37">
    <property type="entry name" value="MEMBRANE TRANSPORTER PROTEIN"/>
    <property type="match status" value="1"/>
</dbReference>